<feature type="compositionally biased region" description="Basic and acidic residues" evidence="1">
    <location>
        <begin position="173"/>
        <end position="190"/>
    </location>
</feature>
<feature type="compositionally biased region" description="Low complexity" evidence="1">
    <location>
        <begin position="772"/>
        <end position="781"/>
    </location>
</feature>
<proteinExistence type="predicted"/>
<dbReference type="FunCoup" id="A0A1E5RAU8">
    <property type="interactions" value="132"/>
</dbReference>
<accession>A0A1E5RAU8</accession>
<dbReference type="STRING" id="56408.A0A1E5RAU8"/>
<feature type="region of interest" description="Disordered" evidence="1">
    <location>
        <begin position="158"/>
        <end position="313"/>
    </location>
</feature>
<dbReference type="InterPro" id="IPR000237">
    <property type="entry name" value="GRIP_dom"/>
</dbReference>
<feature type="compositionally biased region" description="Polar residues" evidence="1">
    <location>
        <begin position="291"/>
        <end position="305"/>
    </location>
</feature>
<feature type="domain" description="GRIP" evidence="2">
    <location>
        <begin position="785"/>
        <end position="833"/>
    </location>
</feature>
<sequence length="835" mass="96517">MFKQLSQIGNNLKEELAKSLQDDNMNDANGGTLPEEYLQYPKEVQFKLRKLNKYENKYPLLLQAYKNEKNKNAQSEQIFTVLSEHTPIQSFDLSITPPSSTSPLGSETGNEETEEVNQETNPVAQLKQFFQNMQMKTDLLNEEIKRLTVDLNQTKKENQELKERETQFGVTELVEKNTKKGAHEDGKKETSVVTETSNAETDQLTQDKDTDEKANENGDSSFKIEKPDEGVAKTFAGNASTKTGENEEETASIEEKNKTLPTDVDEKTASVENRIDTDLQPAPAREDFQKSSEALPNSKESSPTSNEKKPKSAIQWEIKYNSLKNDYDSLNTKYETLKTNHDKSVKNLKTRTEELDNVRDMLKEVGNQLVEIKDKTKESDKLGKRVQELENRLKLETNSKKTIMNTMQTQKDDFSKKLENFNNTYKQEVQSKKEFERKFMEKDRALKYLEEQVKETNKKLSQSELDLKQLNLKHERFVKSNENAVVERDQYKKQIDGLNKAIEDKIKENGKLSERLDILQEKFDNNKNIEENSSDFVENMKRQCNELNIKLRESIRLKNSLEEELNDTMSTLQEKNKELAKMKRSINEQDMQVSNQIEDWKNKYQISVERAKSMENELNLLILTQKDELTNSKTYNDELNKKIAKLEENEQLLKKQVAHLNTSFSVTEQQSQRTSSASEVLNSTIQNLKSELTKAVKLSREYEQSNTEMKKLNQELNLKLERLSKNYKSLSAQLKSARTQDYDLAKPSPRRHSSITSLSSINDVNNSLSNFSTPSTPSETKTSSEQDYDSKLSYIKNVLIGFMEHKDQRQQLLPVVSMLFKFTNQEEQKFLTSLK</sequence>
<organism evidence="3 4">
    <name type="scientific">Hanseniaspora osmophila</name>
    <dbReference type="NCBI Taxonomy" id="56408"/>
    <lineage>
        <taxon>Eukaryota</taxon>
        <taxon>Fungi</taxon>
        <taxon>Dikarya</taxon>
        <taxon>Ascomycota</taxon>
        <taxon>Saccharomycotina</taxon>
        <taxon>Saccharomycetes</taxon>
        <taxon>Saccharomycodales</taxon>
        <taxon>Saccharomycodaceae</taxon>
        <taxon>Hanseniaspora</taxon>
    </lineage>
</organism>
<feature type="compositionally biased region" description="Basic and acidic residues" evidence="1">
    <location>
        <begin position="253"/>
        <end position="277"/>
    </location>
</feature>
<reference evidence="4" key="1">
    <citation type="journal article" date="2016" name="Genome Announc.">
        <title>Genome sequences of three species of Hanseniaspora isolated from spontaneous wine fermentations.</title>
        <authorList>
            <person name="Sternes P.R."/>
            <person name="Lee D."/>
            <person name="Kutyna D.R."/>
            <person name="Borneman A.R."/>
        </authorList>
    </citation>
    <scope>NUCLEOTIDE SEQUENCE [LARGE SCALE GENOMIC DNA]</scope>
    <source>
        <strain evidence="4">AWRI3579</strain>
    </source>
</reference>
<dbReference type="InParanoid" id="A0A1E5RAU8"/>
<evidence type="ECO:0000313" key="4">
    <source>
        <dbReference type="Proteomes" id="UP000095728"/>
    </source>
</evidence>
<comment type="caution">
    <text evidence="3">The sequence shown here is derived from an EMBL/GenBank/DDBJ whole genome shotgun (WGS) entry which is preliminary data.</text>
</comment>
<feature type="region of interest" description="Disordered" evidence="1">
    <location>
        <begin position="768"/>
        <end position="787"/>
    </location>
</feature>
<protein>
    <submittedName>
        <fullName evidence="3">Golgin IMH1</fullName>
    </submittedName>
</protein>
<gene>
    <name evidence="3" type="ORF">AWRI3579_g2728</name>
</gene>
<dbReference type="AlphaFoldDB" id="A0A1E5RAU8"/>
<evidence type="ECO:0000256" key="1">
    <source>
        <dbReference type="SAM" id="MobiDB-lite"/>
    </source>
</evidence>
<dbReference type="Pfam" id="PF01465">
    <property type="entry name" value="GRIP"/>
    <property type="match status" value="1"/>
</dbReference>
<evidence type="ECO:0000313" key="3">
    <source>
        <dbReference type="EMBL" id="OEJ84029.1"/>
    </source>
</evidence>
<dbReference type="PROSITE" id="PS50913">
    <property type="entry name" value="GRIP"/>
    <property type="match status" value="1"/>
</dbReference>
<feature type="region of interest" description="Disordered" evidence="1">
    <location>
        <begin position="90"/>
        <end position="115"/>
    </location>
</feature>
<name>A0A1E5RAU8_9ASCO</name>
<feature type="compositionally biased region" description="Basic and acidic residues" evidence="1">
    <location>
        <begin position="205"/>
        <end position="231"/>
    </location>
</feature>
<dbReference type="OrthoDB" id="1926336at2759"/>
<dbReference type="EMBL" id="LPNM01000008">
    <property type="protein sequence ID" value="OEJ84029.1"/>
    <property type="molecule type" value="Genomic_DNA"/>
</dbReference>
<dbReference type="Proteomes" id="UP000095728">
    <property type="component" value="Unassembled WGS sequence"/>
</dbReference>
<feature type="region of interest" description="Disordered" evidence="1">
    <location>
        <begin position="738"/>
        <end position="761"/>
    </location>
</feature>
<keyword evidence="4" id="KW-1185">Reference proteome</keyword>
<feature type="compositionally biased region" description="Polar residues" evidence="1">
    <location>
        <begin position="191"/>
        <end position="204"/>
    </location>
</feature>
<evidence type="ECO:0000259" key="2">
    <source>
        <dbReference type="PROSITE" id="PS50913"/>
    </source>
</evidence>
<dbReference type="SMART" id="SM00755">
    <property type="entry name" value="Grip"/>
    <property type="match status" value="1"/>
</dbReference>